<reference evidence="1" key="1">
    <citation type="journal article" date="2015" name="PeerJ">
        <title>First genomic representation of candidate bacterial phylum KSB3 points to enhanced environmental sensing as a trigger of wastewater bulking.</title>
        <authorList>
            <person name="Sekiguchi Y."/>
            <person name="Ohashi A."/>
            <person name="Parks D.H."/>
            <person name="Yamauchi T."/>
            <person name="Tyson G.W."/>
            <person name="Hugenholtz P."/>
        </authorList>
    </citation>
    <scope>NUCLEOTIDE SEQUENCE [LARGE SCALE GENOMIC DNA]</scope>
</reference>
<dbReference type="NCBIfam" id="NF033727">
    <property type="entry name" value="chaperon_ArsD"/>
    <property type="match status" value="1"/>
</dbReference>
<dbReference type="Gene3D" id="3.40.30.10">
    <property type="entry name" value="Glutaredoxin"/>
    <property type="match status" value="1"/>
</dbReference>
<evidence type="ECO:0000313" key="2">
    <source>
        <dbReference type="Proteomes" id="UP000030661"/>
    </source>
</evidence>
<gene>
    <name evidence="1" type="ORF">U27_03633</name>
</gene>
<evidence type="ECO:0000313" key="1">
    <source>
        <dbReference type="EMBL" id="GAK56670.1"/>
    </source>
</evidence>
<accession>A0A081BWG5</accession>
<dbReference type="AlphaFoldDB" id="A0A081BWG5"/>
<dbReference type="GO" id="GO:0003677">
    <property type="term" value="F:DNA binding"/>
    <property type="evidence" value="ECO:0007669"/>
    <property type="project" value="InterPro"/>
</dbReference>
<dbReference type="Pfam" id="PF06953">
    <property type="entry name" value="ArsD"/>
    <property type="match status" value="1"/>
</dbReference>
<dbReference type="GO" id="GO:0046685">
    <property type="term" value="P:response to arsenic-containing substance"/>
    <property type="evidence" value="ECO:0007669"/>
    <property type="project" value="InterPro"/>
</dbReference>
<dbReference type="InterPro" id="IPR010712">
    <property type="entry name" value="Arsenical-R_ArsD"/>
</dbReference>
<organism evidence="1">
    <name type="scientific">Vecturithrix granuli</name>
    <dbReference type="NCBI Taxonomy" id="1499967"/>
    <lineage>
        <taxon>Bacteria</taxon>
        <taxon>Candidatus Moduliflexota</taxon>
        <taxon>Candidatus Vecturitrichia</taxon>
        <taxon>Candidatus Vecturitrichales</taxon>
        <taxon>Candidatus Vecturitrichaceae</taxon>
        <taxon>Candidatus Vecturithrix</taxon>
    </lineage>
</organism>
<dbReference type="GO" id="GO:0045892">
    <property type="term" value="P:negative regulation of DNA-templated transcription"/>
    <property type="evidence" value="ECO:0007669"/>
    <property type="project" value="InterPro"/>
</dbReference>
<name>A0A081BWG5_VECG1</name>
<dbReference type="STRING" id="1499967.U27_03633"/>
<proteinExistence type="predicted"/>
<dbReference type="Proteomes" id="UP000030661">
    <property type="component" value="Unassembled WGS sequence"/>
</dbReference>
<dbReference type="HOGENOM" id="CLU_120868_1_0_0"/>
<dbReference type="EMBL" id="DF820465">
    <property type="protein sequence ID" value="GAK56670.1"/>
    <property type="molecule type" value="Genomic_DNA"/>
</dbReference>
<protein>
    <submittedName>
        <fullName evidence="1">Arsenical resistance operon trans-acting repressor ArsD</fullName>
    </submittedName>
</protein>
<sequence>MNTSPTTIEIYDPPMCCPGGMCGPTIDPALLAVDDAILRIKKTQNGNVTIVRYSLTQQSGKFMQHPGVFELLKTQGVAALPVTTVNGKIVKQQEYPSYEQLSNWSQGV</sequence>
<keyword evidence="2" id="KW-1185">Reference proteome</keyword>